<dbReference type="Pfam" id="PF14748">
    <property type="entry name" value="P5CR_dimer"/>
    <property type="match status" value="1"/>
</dbReference>
<dbReference type="InterPro" id="IPR008927">
    <property type="entry name" value="6-PGluconate_DH-like_C_sf"/>
</dbReference>
<evidence type="ECO:0000256" key="3">
    <source>
        <dbReference type="ARBA" id="ARBA00022490"/>
    </source>
</evidence>
<evidence type="ECO:0000256" key="9">
    <source>
        <dbReference type="HAMAP-Rule" id="MF_01925"/>
    </source>
</evidence>
<evidence type="ECO:0000256" key="8">
    <source>
        <dbReference type="ARBA" id="ARBA00058118"/>
    </source>
</evidence>
<dbReference type="SUPFAM" id="SSF48179">
    <property type="entry name" value="6-phosphogluconate dehydrogenase C-terminal domain-like"/>
    <property type="match status" value="1"/>
</dbReference>
<reference evidence="14 15" key="1">
    <citation type="submission" date="2016-10" db="EMBL/GenBank/DDBJ databases">
        <authorList>
            <person name="de Groot N.N."/>
        </authorList>
    </citation>
    <scope>NUCLEOTIDE SEQUENCE [LARGE SCALE GENOMIC DNA]</scope>
    <source>
        <strain evidence="14 15">DSM 27630</strain>
    </source>
</reference>
<dbReference type="GO" id="GO:0055129">
    <property type="term" value="P:L-proline biosynthetic process"/>
    <property type="evidence" value="ECO:0007669"/>
    <property type="project" value="UniProtKB-UniRule"/>
</dbReference>
<dbReference type="RefSeq" id="WP_092092604.1">
    <property type="nucleotide sequence ID" value="NZ_FOQE01000020.1"/>
</dbReference>
<dbReference type="UniPathway" id="UPA00098">
    <property type="reaction ID" value="UER00361"/>
</dbReference>
<comment type="similarity">
    <text evidence="2 9">Belongs to the pyrroline-5-carboxylate reductase family.</text>
</comment>
<dbReference type="FunFam" id="3.40.50.720:FF:000190">
    <property type="entry name" value="Pyrroline-5-carboxylate reductase"/>
    <property type="match status" value="1"/>
</dbReference>
<gene>
    <name evidence="9" type="primary">proC</name>
    <name evidence="14" type="ORF">SAMN04489868_12040</name>
</gene>
<evidence type="ECO:0000256" key="6">
    <source>
        <dbReference type="ARBA" id="ARBA00022857"/>
    </source>
</evidence>
<dbReference type="InterPro" id="IPR036291">
    <property type="entry name" value="NAD(P)-bd_dom_sf"/>
</dbReference>
<comment type="function">
    <text evidence="8 9">Catalyzes the reduction of 1-pyrroline-5-carboxylate (PCA) to L-proline.</text>
</comment>
<keyword evidence="6 9" id="KW-0521">NADP</keyword>
<comment type="pathway">
    <text evidence="9">Amino-acid biosynthesis; L-proline biosynthesis; L-proline from L-glutamate 5-semialdehyde: step 1/1.</text>
</comment>
<evidence type="ECO:0000256" key="7">
    <source>
        <dbReference type="ARBA" id="ARBA00023002"/>
    </source>
</evidence>
<evidence type="ECO:0000256" key="11">
    <source>
        <dbReference type="PIRSR" id="PIRSR000193-1"/>
    </source>
</evidence>
<feature type="binding site" evidence="11">
    <location>
        <begin position="6"/>
        <end position="11"/>
    </location>
    <ligand>
        <name>NADP(+)</name>
        <dbReference type="ChEBI" id="CHEBI:58349"/>
    </ligand>
</feature>
<dbReference type="NCBIfam" id="TIGR00112">
    <property type="entry name" value="proC"/>
    <property type="match status" value="1"/>
</dbReference>
<proteinExistence type="inferred from homology"/>
<dbReference type="SUPFAM" id="SSF51735">
    <property type="entry name" value="NAD(P)-binding Rossmann-fold domains"/>
    <property type="match status" value="1"/>
</dbReference>
<comment type="subcellular location">
    <subcellularLocation>
        <location evidence="1 9">Cytoplasm</location>
    </subcellularLocation>
</comment>
<keyword evidence="7 9" id="KW-0560">Oxidoreductase</keyword>
<comment type="catalytic activity">
    <reaction evidence="9">
        <text>L-proline + NAD(+) = (S)-1-pyrroline-5-carboxylate + NADH + 2 H(+)</text>
        <dbReference type="Rhea" id="RHEA:14105"/>
        <dbReference type="ChEBI" id="CHEBI:15378"/>
        <dbReference type="ChEBI" id="CHEBI:17388"/>
        <dbReference type="ChEBI" id="CHEBI:57540"/>
        <dbReference type="ChEBI" id="CHEBI:57945"/>
        <dbReference type="ChEBI" id="CHEBI:60039"/>
        <dbReference type="EC" id="1.5.1.2"/>
    </reaction>
</comment>
<evidence type="ECO:0000313" key="14">
    <source>
        <dbReference type="EMBL" id="SFH76037.1"/>
    </source>
</evidence>
<dbReference type="InterPro" id="IPR028939">
    <property type="entry name" value="P5C_Rdtase_cat_N"/>
</dbReference>
<keyword evidence="4 9" id="KW-0028">Amino-acid biosynthesis</keyword>
<dbReference type="GO" id="GO:0005737">
    <property type="term" value="C:cytoplasm"/>
    <property type="evidence" value="ECO:0007669"/>
    <property type="project" value="UniProtKB-SubCell"/>
</dbReference>
<feature type="binding site" evidence="11">
    <location>
        <begin position="68"/>
        <end position="71"/>
    </location>
    <ligand>
        <name>NADP(+)</name>
        <dbReference type="ChEBI" id="CHEBI:58349"/>
    </ligand>
</feature>
<dbReference type="PANTHER" id="PTHR11645:SF0">
    <property type="entry name" value="PYRROLINE-5-CARBOXYLATE REDUCTASE 3"/>
    <property type="match status" value="1"/>
</dbReference>
<dbReference type="AlphaFoldDB" id="A0A1I3CNG4"/>
<dbReference type="Proteomes" id="UP000198668">
    <property type="component" value="Unassembled WGS sequence"/>
</dbReference>
<name>A0A1I3CNG4_9LACT</name>
<feature type="binding site" evidence="11">
    <location>
        <position position="55"/>
    </location>
    <ligand>
        <name>NADPH</name>
        <dbReference type="ChEBI" id="CHEBI:57783"/>
    </ligand>
</feature>
<keyword evidence="5 9" id="KW-0641">Proline biosynthesis</keyword>
<feature type="domain" description="Pyrroline-5-carboxylate reductase catalytic N-terminal" evidence="12">
    <location>
        <begin position="2"/>
        <end position="98"/>
    </location>
</feature>
<dbReference type="OrthoDB" id="9805754at2"/>
<dbReference type="EMBL" id="FOQE01000020">
    <property type="protein sequence ID" value="SFH76037.1"/>
    <property type="molecule type" value="Genomic_DNA"/>
</dbReference>
<evidence type="ECO:0000256" key="2">
    <source>
        <dbReference type="ARBA" id="ARBA00005525"/>
    </source>
</evidence>
<dbReference type="PIRSF" id="PIRSF000193">
    <property type="entry name" value="Pyrrol-5-carb_rd"/>
    <property type="match status" value="1"/>
</dbReference>
<organism evidence="14 15">
    <name type="scientific">Pisciglobus halotolerans</name>
    <dbReference type="NCBI Taxonomy" id="745365"/>
    <lineage>
        <taxon>Bacteria</taxon>
        <taxon>Bacillati</taxon>
        <taxon>Bacillota</taxon>
        <taxon>Bacilli</taxon>
        <taxon>Lactobacillales</taxon>
        <taxon>Carnobacteriaceae</taxon>
    </lineage>
</organism>
<evidence type="ECO:0000259" key="12">
    <source>
        <dbReference type="Pfam" id="PF03807"/>
    </source>
</evidence>
<evidence type="ECO:0000256" key="5">
    <source>
        <dbReference type="ARBA" id="ARBA00022650"/>
    </source>
</evidence>
<dbReference type="Gene3D" id="1.10.3730.10">
    <property type="entry name" value="ProC C-terminal domain-like"/>
    <property type="match status" value="1"/>
</dbReference>
<dbReference type="InterPro" id="IPR000304">
    <property type="entry name" value="Pyrroline-COOH_reductase"/>
</dbReference>
<dbReference type="PANTHER" id="PTHR11645">
    <property type="entry name" value="PYRROLINE-5-CARBOXYLATE REDUCTASE"/>
    <property type="match status" value="1"/>
</dbReference>
<evidence type="ECO:0000259" key="13">
    <source>
        <dbReference type="Pfam" id="PF14748"/>
    </source>
</evidence>
<feature type="domain" description="Pyrroline-5-carboxylate reductase dimerisation" evidence="13">
    <location>
        <begin position="163"/>
        <end position="267"/>
    </location>
</feature>
<dbReference type="Gene3D" id="3.40.50.720">
    <property type="entry name" value="NAD(P)-binding Rossmann-like Domain"/>
    <property type="match status" value="1"/>
</dbReference>
<keyword evidence="15" id="KW-1185">Reference proteome</keyword>
<keyword evidence="3 9" id="KW-0963">Cytoplasm</keyword>
<protein>
    <recommendedName>
        <fullName evidence="9 10">Pyrroline-5-carboxylate reductase</fullName>
        <shortName evidence="9">P5C reductase</shortName>
        <shortName evidence="9">P5CR</shortName>
        <ecNumber evidence="9 10">1.5.1.2</ecNumber>
    </recommendedName>
    <alternativeName>
        <fullName evidence="9">PCA reductase</fullName>
    </alternativeName>
</protein>
<dbReference type="GO" id="GO:0004735">
    <property type="term" value="F:pyrroline-5-carboxylate reductase activity"/>
    <property type="evidence" value="ECO:0007669"/>
    <property type="project" value="UniProtKB-UniRule"/>
</dbReference>
<comment type="catalytic activity">
    <reaction evidence="9">
        <text>L-proline + NADP(+) = (S)-1-pyrroline-5-carboxylate + NADPH + 2 H(+)</text>
        <dbReference type="Rhea" id="RHEA:14109"/>
        <dbReference type="ChEBI" id="CHEBI:15378"/>
        <dbReference type="ChEBI" id="CHEBI:17388"/>
        <dbReference type="ChEBI" id="CHEBI:57783"/>
        <dbReference type="ChEBI" id="CHEBI:58349"/>
        <dbReference type="ChEBI" id="CHEBI:60039"/>
        <dbReference type="EC" id="1.5.1.2"/>
    </reaction>
</comment>
<evidence type="ECO:0000256" key="1">
    <source>
        <dbReference type="ARBA" id="ARBA00004496"/>
    </source>
</evidence>
<accession>A0A1I3CNG4</accession>
<evidence type="ECO:0000313" key="15">
    <source>
        <dbReference type="Proteomes" id="UP000198668"/>
    </source>
</evidence>
<dbReference type="FunFam" id="1.10.3730.10:FF:000001">
    <property type="entry name" value="Pyrroline-5-carboxylate reductase"/>
    <property type="match status" value="1"/>
</dbReference>
<dbReference type="InterPro" id="IPR029036">
    <property type="entry name" value="P5CR_dimer"/>
</dbReference>
<dbReference type="Pfam" id="PF03807">
    <property type="entry name" value="F420_oxidored"/>
    <property type="match status" value="1"/>
</dbReference>
<sequence>MKIGFIGIGNMASAIIKGLIASKQASPEDIYLTNTTPSKLAAFVEETGTQACQTNEELVATVDIVFVATKPAVFPELLKELSEAFSQHQPLLVSIAAGISLQQLTQYVNSDQALSIIRVMPNLNTQIGEGMAAICGNEHTTEEQMQTISTIFNAVGKAIRLPEKDFSVFSAIAGCSPAFAFLFIDSLARAAVKNGLSKSQATEIAAQAVLGSAKMILDGSHSPMDLIDQVSSPGGTTVEGVLALFDNHFVSAVVKAVDAATEKDQKMMADN</sequence>
<dbReference type="HAMAP" id="MF_01925">
    <property type="entry name" value="P5C_reductase"/>
    <property type="match status" value="1"/>
</dbReference>
<evidence type="ECO:0000256" key="10">
    <source>
        <dbReference type="NCBIfam" id="TIGR00112"/>
    </source>
</evidence>
<evidence type="ECO:0000256" key="4">
    <source>
        <dbReference type="ARBA" id="ARBA00022605"/>
    </source>
</evidence>
<dbReference type="EC" id="1.5.1.2" evidence="9 10"/>